<dbReference type="SUPFAM" id="SSF56112">
    <property type="entry name" value="Protein kinase-like (PK-like)"/>
    <property type="match status" value="1"/>
</dbReference>
<keyword evidence="2" id="KW-0418">Kinase</keyword>
<keyword evidence="3" id="KW-1185">Reference proteome</keyword>
<evidence type="ECO:0000313" key="3">
    <source>
        <dbReference type="Proteomes" id="UP000636479"/>
    </source>
</evidence>
<feature type="domain" description="Fungal-type protein kinase" evidence="1">
    <location>
        <begin position="480"/>
        <end position="569"/>
    </location>
</feature>
<gene>
    <name evidence="2" type="ORF">MIND_00539200</name>
</gene>
<protein>
    <submittedName>
        <fullName evidence="2">Pkinase-fungal domain-containing protein</fullName>
    </submittedName>
</protein>
<dbReference type="RefSeq" id="XP_037222467.1">
    <property type="nucleotide sequence ID" value="XM_037362175.1"/>
</dbReference>
<evidence type="ECO:0000259" key="1">
    <source>
        <dbReference type="Pfam" id="PF17667"/>
    </source>
</evidence>
<accession>A0A8H6SY59</accession>
<proteinExistence type="predicted"/>
<keyword evidence="2" id="KW-0808">Transferase</keyword>
<dbReference type="GeneID" id="59344691"/>
<organism evidence="2 3">
    <name type="scientific">Mycena indigotica</name>
    <dbReference type="NCBI Taxonomy" id="2126181"/>
    <lineage>
        <taxon>Eukaryota</taxon>
        <taxon>Fungi</taxon>
        <taxon>Dikarya</taxon>
        <taxon>Basidiomycota</taxon>
        <taxon>Agaricomycotina</taxon>
        <taxon>Agaricomycetes</taxon>
        <taxon>Agaricomycetidae</taxon>
        <taxon>Agaricales</taxon>
        <taxon>Marasmiineae</taxon>
        <taxon>Mycenaceae</taxon>
        <taxon>Mycena</taxon>
    </lineage>
</organism>
<reference evidence="2" key="1">
    <citation type="submission" date="2020-05" db="EMBL/GenBank/DDBJ databases">
        <title>Mycena genomes resolve the evolution of fungal bioluminescence.</title>
        <authorList>
            <person name="Tsai I.J."/>
        </authorList>
    </citation>
    <scope>NUCLEOTIDE SEQUENCE</scope>
    <source>
        <strain evidence="2">171206Taipei</strain>
    </source>
</reference>
<dbReference type="InterPro" id="IPR040976">
    <property type="entry name" value="Pkinase_fungal"/>
</dbReference>
<dbReference type="InterPro" id="IPR011009">
    <property type="entry name" value="Kinase-like_dom_sf"/>
</dbReference>
<name>A0A8H6SY59_9AGAR</name>
<dbReference type="EMBL" id="JACAZF010000004">
    <property type="protein sequence ID" value="KAF7307448.1"/>
    <property type="molecule type" value="Genomic_DNA"/>
</dbReference>
<dbReference type="Proteomes" id="UP000636479">
    <property type="component" value="Unassembled WGS sequence"/>
</dbReference>
<dbReference type="Pfam" id="PF17667">
    <property type="entry name" value="Pkinase_fungal"/>
    <property type="match status" value="1"/>
</dbReference>
<comment type="caution">
    <text evidence="2">The sequence shown here is derived from an EMBL/GenBank/DDBJ whole genome shotgun (WGS) entry which is preliminary data.</text>
</comment>
<dbReference type="GO" id="GO:0016301">
    <property type="term" value="F:kinase activity"/>
    <property type="evidence" value="ECO:0007669"/>
    <property type="project" value="UniProtKB-KW"/>
</dbReference>
<dbReference type="Gene3D" id="1.10.510.10">
    <property type="entry name" value="Transferase(Phosphotransferase) domain 1"/>
    <property type="match status" value="1"/>
</dbReference>
<dbReference type="OrthoDB" id="2747778at2759"/>
<evidence type="ECO:0000313" key="2">
    <source>
        <dbReference type="EMBL" id="KAF7307448.1"/>
    </source>
</evidence>
<sequence length="734" mass="82059">MDSLESYQAHVAAQRQKFLDVLPSRSAPGLEPVTQLETQEDAAMLDIDPYALDSRKTLERISVTGALVGITDTRLEALRDHDETICRRYFHGRVLSSPFESILRKLGGESFIGRFDELKAQAESGVDVALRGAVVKAYNSESTNSTEALRVNEHYWLSALAMVAIPSIAETSNTVMDFFRTQNHGEQQLDYRKQRQFDAALRPRAATNTTFHNVLVNIEYTTVAAPQIDTNPLIGSTRGVGKYQHAILNAVKIRLTQNTRLYVPTLSFHGKGEETKLFLSILNQDRLEFAVIDDCFGSALPTVAALLWLFQSASPYELGLNPLFSYKFTSLPEEYQPGDAVPAAAHLPDHPPIQLTGNYLSPLRFGLFDRSTVILEGVHDDESAFRFVVKLTFISDARVWREKIILDHLFSARSDPPAYTPELVASFAAVGPPFTVLPDSQPQHPKYPLTLMRPHHMEVMAFKSPRDTKKLKELSVPQLIATAIHLFESLLDMFSRRIMHLDISSGNVLSTSQQALLIDWELGRIFGAPLPAEGSPVIGTLDTMAVYPLQGGDLLPHDDLESAVYVLLKAVTQTFVPTQKQGEWVRFRDAYGWDRGDESPYTRSYLRLTLWGKQFPFGLREKTMTFFRDSGDELRAAFVEALFSMALPAGRWNPATSRESKGSNLDVTDYNEVFASLKEIVEGVVVKLKALKSLHVPQHRYLAHILADNNTTHAVFCSDVMYGFVQVGVVLLLL</sequence>
<dbReference type="AlphaFoldDB" id="A0A8H6SY59"/>